<keyword evidence="1" id="KW-0614">Plasmid</keyword>
<organism evidence="1">
    <name type="scientific">Klebsiella pneumoniae</name>
    <dbReference type="NCBI Taxonomy" id="573"/>
    <lineage>
        <taxon>Bacteria</taxon>
        <taxon>Pseudomonadati</taxon>
        <taxon>Pseudomonadota</taxon>
        <taxon>Gammaproteobacteria</taxon>
        <taxon>Enterobacterales</taxon>
        <taxon>Enterobacteriaceae</taxon>
        <taxon>Klebsiella/Raoultella group</taxon>
        <taxon>Klebsiella</taxon>
        <taxon>Klebsiella pneumoniae complex</taxon>
    </lineage>
</organism>
<reference evidence="1" key="1">
    <citation type="submission" date="2019-10" db="EMBL/GenBank/DDBJ databases">
        <title>Tracking microevolution events of conjugative virulence plasmid p15WZ-82_Vir during transmission.</title>
        <authorList>
            <person name="Yang X."/>
        </authorList>
    </citation>
    <scope>NUCLEOTIDE SEQUENCE</scope>
    <source>
        <strain evidence="1">GH27</strain>
        <plasmid evidence="1">pGH27_175</plasmid>
    </source>
</reference>
<dbReference type="AlphaFoldDB" id="A0A6M5ZXA1"/>
<proteinExistence type="predicted"/>
<geneLocation type="plasmid" evidence="1">
    <name>pGH27_175</name>
</geneLocation>
<protein>
    <submittedName>
        <fullName evidence="1">Uncharacterized protein</fullName>
    </submittedName>
</protein>
<dbReference type="EMBL" id="MN543571">
    <property type="protein sequence ID" value="QJX11333.1"/>
    <property type="molecule type" value="Genomic_DNA"/>
</dbReference>
<name>A0A6M5ZXA1_KLEPN</name>
<accession>A0A6M5ZXA1</accession>
<evidence type="ECO:0000313" key="1">
    <source>
        <dbReference type="EMBL" id="QJX11333.1"/>
    </source>
</evidence>
<sequence length="47" mass="5422">MRRGISSLNHFCALRVVRGLAAAYREAPGTTFFITNEYSYSLKYMQM</sequence>